<evidence type="ECO:0000313" key="9">
    <source>
        <dbReference type="Proteomes" id="UP000595197"/>
    </source>
</evidence>
<keyword evidence="5" id="KW-0804">Transcription</keyword>
<dbReference type="RefSeq" id="WP_201077340.1">
    <property type="nucleotide sequence ID" value="NZ_CP067420.1"/>
</dbReference>
<evidence type="ECO:0000313" key="8">
    <source>
        <dbReference type="EMBL" id="QQP90325.1"/>
    </source>
</evidence>
<sequence length="104" mass="11776">MPQFDVHRNPGRSREATPYLLVIQRDRYDGMPRRVVVPLVRREYAGHTDRDLNPAFIVEGLDVVMDPLALASVPVRDLGSAIASLDHDSRRIIRAIDELVAYGR</sequence>
<gene>
    <name evidence="8" type="ORF">IGS68_03445</name>
</gene>
<dbReference type="InterPro" id="IPR011067">
    <property type="entry name" value="Plasmid_toxin/cell-grow_inhib"/>
</dbReference>
<keyword evidence="9" id="KW-1185">Reference proteome</keyword>
<accession>A0ABX7B7G5</accession>
<dbReference type="Pfam" id="PF01845">
    <property type="entry name" value="CcdB"/>
    <property type="match status" value="1"/>
</dbReference>
<reference evidence="8" key="1">
    <citation type="submission" date="2021-02" db="EMBL/GenBank/DDBJ databases">
        <title>Skermanella TT6 skin isolate.</title>
        <authorList>
            <person name="Lee K."/>
            <person name="Ganzorig M."/>
        </authorList>
    </citation>
    <scope>NUCLEOTIDE SEQUENCE</scope>
    <source>
        <strain evidence="8">TT6</strain>
    </source>
</reference>
<evidence type="ECO:0000256" key="1">
    <source>
        <dbReference type="ARBA" id="ARBA00005230"/>
    </source>
</evidence>
<comment type="similarity">
    <text evidence="1">Belongs to the CcdB toxin family.</text>
</comment>
<keyword evidence="3" id="KW-0678">Repressor</keyword>
<dbReference type="SUPFAM" id="SSF50118">
    <property type="entry name" value="Cell growth inhibitor/plasmid maintenance toxic component"/>
    <property type="match status" value="1"/>
</dbReference>
<dbReference type="Gene3D" id="2.30.30.110">
    <property type="match status" value="1"/>
</dbReference>
<evidence type="ECO:0000256" key="6">
    <source>
        <dbReference type="ARBA" id="ARBA00029628"/>
    </source>
</evidence>
<keyword evidence="4" id="KW-0805">Transcription regulation</keyword>
<evidence type="ECO:0000256" key="3">
    <source>
        <dbReference type="ARBA" id="ARBA00022491"/>
    </source>
</evidence>
<evidence type="ECO:0000256" key="7">
    <source>
        <dbReference type="ARBA" id="ARBA00033135"/>
    </source>
</evidence>
<protein>
    <recommendedName>
        <fullName evidence="2">Toxin CcdB</fullName>
    </recommendedName>
    <alternativeName>
        <fullName evidence="7">Cytotoxic protein CcdB</fullName>
    </alternativeName>
    <alternativeName>
        <fullName evidence="6">Protein LetD</fullName>
    </alternativeName>
</protein>
<evidence type="ECO:0000256" key="5">
    <source>
        <dbReference type="ARBA" id="ARBA00023163"/>
    </source>
</evidence>
<dbReference type="InterPro" id="IPR002712">
    <property type="entry name" value="CcdB"/>
</dbReference>
<dbReference type="Proteomes" id="UP000595197">
    <property type="component" value="Chromosome"/>
</dbReference>
<name>A0ABX7B7G5_9PROT</name>
<proteinExistence type="inferred from homology"/>
<evidence type="ECO:0000256" key="2">
    <source>
        <dbReference type="ARBA" id="ARBA00015075"/>
    </source>
</evidence>
<organism evidence="8 9">
    <name type="scientific">Skermanella cutis</name>
    <dbReference type="NCBI Taxonomy" id="2775420"/>
    <lineage>
        <taxon>Bacteria</taxon>
        <taxon>Pseudomonadati</taxon>
        <taxon>Pseudomonadota</taxon>
        <taxon>Alphaproteobacteria</taxon>
        <taxon>Rhodospirillales</taxon>
        <taxon>Azospirillaceae</taxon>
        <taxon>Skermanella</taxon>
    </lineage>
</organism>
<dbReference type="EMBL" id="CP067420">
    <property type="protein sequence ID" value="QQP90325.1"/>
    <property type="molecule type" value="Genomic_DNA"/>
</dbReference>
<evidence type="ECO:0000256" key="4">
    <source>
        <dbReference type="ARBA" id="ARBA00023015"/>
    </source>
</evidence>